<evidence type="ECO:0000256" key="2">
    <source>
        <dbReference type="ARBA" id="ARBA00022692"/>
    </source>
</evidence>
<evidence type="ECO:0000256" key="5">
    <source>
        <dbReference type="SAM" id="Phobius"/>
    </source>
</evidence>
<reference evidence="6 7" key="1">
    <citation type="submission" date="2017-09" db="EMBL/GenBank/DDBJ databases">
        <title>Depth-based differentiation of microbial function through sediment-hosted aquifers and enrichment of novel symbionts in the deep terrestrial subsurface.</title>
        <authorList>
            <person name="Probst A.J."/>
            <person name="Ladd B."/>
            <person name="Jarett J.K."/>
            <person name="Geller-Mcgrath D.E."/>
            <person name="Sieber C.M."/>
            <person name="Emerson J.B."/>
            <person name="Anantharaman K."/>
            <person name="Thomas B.C."/>
            <person name="Malmstrom R."/>
            <person name="Stieglmeier M."/>
            <person name="Klingl A."/>
            <person name="Woyke T."/>
            <person name="Ryan C.M."/>
            <person name="Banfield J.F."/>
        </authorList>
    </citation>
    <scope>NUCLEOTIDE SEQUENCE [LARGE SCALE GENOMIC DNA]</scope>
    <source>
        <strain evidence="6">CG10_big_fil_rev_8_21_14_0_10_42_12</strain>
    </source>
</reference>
<comment type="caution">
    <text evidence="6">The sequence shown here is derived from an EMBL/GenBank/DDBJ whole genome shotgun (WGS) entry which is preliminary data.</text>
</comment>
<dbReference type="InterPro" id="IPR032808">
    <property type="entry name" value="DoxX"/>
</dbReference>
<dbReference type="GO" id="GO:0016020">
    <property type="term" value="C:membrane"/>
    <property type="evidence" value="ECO:0007669"/>
    <property type="project" value="UniProtKB-SubCell"/>
</dbReference>
<feature type="transmembrane region" description="Helical" evidence="5">
    <location>
        <begin position="21"/>
        <end position="38"/>
    </location>
</feature>
<comment type="subcellular location">
    <subcellularLocation>
        <location evidence="1">Membrane</location>
        <topology evidence="1">Multi-pass membrane protein</topology>
    </subcellularLocation>
</comment>
<evidence type="ECO:0000256" key="4">
    <source>
        <dbReference type="ARBA" id="ARBA00023136"/>
    </source>
</evidence>
<accession>A0A2H0QXJ4</accession>
<keyword evidence="2 5" id="KW-0812">Transmembrane</keyword>
<name>A0A2H0QXJ4_9BACT</name>
<keyword evidence="3 5" id="KW-1133">Transmembrane helix</keyword>
<organism evidence="6 7">
    <name type="scientific">Candidatus Zambryskibacteria bacterium CG10_big_fil_rev_8_21_14_0_10_42_12</name>
    <dbReference type="NCBI Taxonomy" id="1975115"/>
    <lineage>
        <taxon>Bacteria</taxon>
        <taxon>Candidatus Zambryskiibacteriota</taxon>
    </lineage>
</organism>
<evidence type="ECO:0000256" key="3">
    <source>
        <dbReference type="ARBA" id="ARBA00022989"/>
    </source>
</evidence>
<evidence type="ECO:0000256" key="1">
    <source>
        <dbReference type="ARBA" id="ARBA00004141"/>
    </source>
</evidence>
<dbReference type="Proteomes" id="UP000231333">
    <property type="component" value="Unassembled WGS sequence"/>
</dbReference>
<keyword evidence="4 5" id="KW-0472">Membrane</keyword>
<dbReference type="PANTHER" id="PTHR39157:SF1">
    <property type="entry name" value="DOXX FAMILY PROTEIN"/>
    <property type="match status" value="1"/>
</dbReference>
<dbReference type="AlphaFoldDB" id="A0A2H0QXJ4"/>
<evidence type="ECO:0000313" key="7">
    <source>
        <dbReference type="Proteomes" id="UP000231333"/>
    </source>
</evidence>
<dbReference type="PANTHER" id="PTHR39157">
    <property type="entry name" value="INTEGRAL MEMBRANE PROTEIN-RELATED"/>
    <property type="match status" value="1"/>
</dbReference>
<proteinExistence type="predicted"/>
<gene>
    <name evidence="6" type="ORF">COV34_01985</name>
</gene>
<sequence length="180" mass="19567">MKNYIEESPVSKFLFANTKMAVVWLIIRVYVGWAWFQAGLHKVGTPAWTGEDAGTALTGFVNGALAKTAGDHPDVTGWYAWFLENCVLPYADTWAHVIAWGEVLVGIALIVGLFTGIAAFFGTFMNMSFMLAGTISINPILFALGTGLVLAWRVAGYVGLDRVVLPHLGTPWSPGNLFKK</sequence>
<evidence type="ECO:0000313" key="6">
    <source>
        <dbReference type="EMBL" id="PIR38355.1"/>
    </source>
</evidence>
<dbReference type="EMBL" id="PCXL01000011">
    <property type="protein sequence ID" value="PIR38355.1"/>
    <property type="molecule type" value="Genomic_DNA"/>
</dbReference>
<feature type="transmembrane region" description="Helical" evidence="5">
    <location>
        <begin position="97"/>
        <end position="122"/>
    </location>
</feature>
<dbReference type="Pfam" id="PF07681">
    <property type="entry name" value="DoxX"/>
    <property type="match status" value="1"/>
</dbReference>
<protein>
    <submittedName>
        <fullName evidence="6">DoxX family protein</fullName>
    </submittedName>
</protein>
<feature type="transmembrane region" description="Helical" evidence="5">
    <location>
        <begin position="129"/>
        <end position="152"/>
    </location>
</feature>